<evidence type="ECO:0000256" key="1">
    <source>
        <dbReference type="SAM" id="MobiDB-lite"/>
    </source>
</evidence>
<feature type="compositionally biased region" description="Polar residues" evidence="1">
    <location>
        <begin position="16"/>
        <end position="55"/>
    </location>
</feature>
<proteinExistence type="predicted"/>
<name>A0A183K2D7_9TREM</name>
<organism evidence="4">
    <name type="scientific">Schistosoma curassoni</name>
    <dbReference type="NCBI Taxonomy" id="6186"/>
    <lineage>
        <taxon>Eukaryota</taxon>
        <taxon>Metazoa</taxon>
        <taxon>Spiralia</taxon>
        <taxon>Lophotrochozoa</taxon>
        <taxon>Platyhelminthes</taxon>
        <taxon>Trematoda</taxon>
        <taxon>Digenea</taxon>
        <taxon>Strigeidida</taxon>
        <taxon>Schistosomatoidea</taxon>
        <taxon>Schistosomatidae</taxon>
        <taxon>Schistosoma</taxon>
    </lineage>
</organism>
<accession>A0A183K2D7</accession>
<reference evidence="4" key="1">
    <citation type="submission" date="2016-06" db="UniProtKB">
        <authorList>
            <consortium name="WormBaseParasite"/>
        </authorList>
    </citation>
    <scope>IDENTIFICATION</scope>
</reference>
<evidence type="ECO:0000313" key="4">
    <source>
        <dbReference type="WBParaSite" id="SCUD_0000915001-mRNA-1"/>
    </source>
</evidence>
<protein>
    <submittedName>
        <fullName evidence="2 4">Uncharacterized protein</fullName>
    </submittedName>
</protein>
<reference evidence="2 3" key="2">
    <citation type="submission" date="2018-11" db="EMBL/GenBank/DDBJ databases">
        <authorList>
            <consortium name="Pathogen Informatics"/>
        </authorList>
    </citation>
    <scope>NUCLEOTIDE SEQUENCE [LARGE SCALE GENOMIC DNA]</scope>
    <source>
        <strain evidence="2">Dakar</strain>
        <strain evidence="3">Dakar, Senegal</strain>
    </source>
</reference>
<gene>
    <name evidence="2" type="ORF">SCUD_LOCUS9150</name>
</gene>
<evidence type="ECO:0000313" key="2">
    <source>
        <dbReference type="EMBL" id="VDP34404.1"/>
    </source>
</evidence>
<evidence type="ECO:0000313" key="3">
    <source>
        <dbReference type="Proteomes" id="UP000279833"/>
    </source>
</evidence>
<dbReference type="EMBL" id="UZAK01033093">
    <property type="protein sequence ID" value="VDP34404.1"/>
    <property type="molecule type" value="Genomic_DNA"/>
</dbReference>
<feature type="region of interest" description="Disordered" evidence="1">
    <location>
        <begin position="1"/>
        <end position="55"/>
    </location>
</feature>
<dbReference type="Proteomes" id="UP000279833">
    <property type="component" value="Unassembled WGS sequence"/>
</dbReference>
<dbReference type="AlphaFoldDB" id="A0A183K2D7"/>
<dbReference type="WBParaSite" id="SCUD_0000915001-mRNA-1">
    <property type="protein sequence ID" value="SCUD_0000915001-mRNA-1"/>
    <property type="gene ID" value="SCUD_0000915001"/>
</dbReference>
<sequence length="104" mass="11581">MNRFNATRRFGLLGPPSSSIPYTPTNPVQNQQCGSNHFISKPQHTQGENQDPQYNTKKTNTITLDGDTLEQVETLTYPVNIINEQGISDAHVKERIGIAKTTIL</sequence>
<keyword evidence="3" id="KW-1185">Reference proteome</keyword>